<comment type="caution">
    <text evidence="7">The sequence shown here is derived from an EMBL/GenBank/DDBJ whole genome shotgun (WGS) entry which is preliminary data.</text>
</comment>
<keyword evidence="5" id="KW-0503">Monooxygenase</keyword>
<dbReference type="Proteomes" id="UP001362999">
    <property type="component" value="Unassembled WGS sequence"/>
</dbReference>
<evidence type="ECO:0000256" key="2">
    <source>
        <dbReference type="ARBA" id="ARBA00022630"/>
    </source>
</evidence>
<keyword evidence="4" id="KW-0560">Oxidoreductase</keyword>
<evidence type="ECO:0000313" key="7">
    <source>
        <dbReference type="EMBL" id="KAK7002394.1"/>
    </source>
</evidence>
<dbReference type="GO" id="GO:0071949">
    <property type="term" value="F:FAD binding"/>
    <property type="evidence" value="ECO:0007669"/>
    <property type="project" value="InterPro"/>
</dbReference>
<dbReference type="SUPFAM" id="SSF51905">
    <property type="entry name" value="FAD/NAD(P)-binding domain"/>
    <property type="match status" value="1"/>
</dbReference>
<dbReference type="EMBL" id="JAWWNJ010000079">
    <property type="protein sequence ID" value="KAK7002394.1"/>
    <property type="molecule type" value="Genomic_DNA"/>
</dbReference>
<dbReference type="PANTHER" id="PTHR13789:SF314">
    <property type="entry name" value="FAD-BINDING DOMAIN-CONTAINING PROTEIN"/>
    <property type="match status" value="1"/>
</dbReference>
<feature type="domain" description="FAD-binding" evidence="6">
    <location>
        <begin position="9"/>
        <end position="367"/>
    </location>
</feature>
<dbReference type="PANTHER" id="PTHR13789">
    <property type="entry name" value="MONOOXYGENASE"/>
    <property type="match status" value="1"/>
</dbReference>
<dbReference type="SUPFAM" id="SSF54373">
    <property type="entry name" value="FAD-linked reductases, C-terminal domain"/>
    <property type="match status" value="1"/>
</dbReference>
<evidence type="ECO:0000256" key="5">
    <source>
        <dbReference type="ARBA" id="ARBA00023033"/>
    </source>
</evidence>
<evidence type="ECO:0000256" key="3">
    <source>
        <dbReference type="ARBA" id="ARBA00022827"/>
    </source>
</evidence>
<dbReference type="GO" id="GO:0004497">
    <property type="term" value="F:monooxygenase activity"/>
    <property type="evidence" value="ECO:0007669"/>
    <property type="project" value="UniProtKB-KW"/>
</dbReference>
<dbReference type="Pfam" id="PF01494">
    <property type="entry name" value="FAD_binding_3"/>
    <property type="match status" value="1"/>
</dbReference>
<sequence>MADTTEPLNVSIVGAGIAGLAAATALRRNGHLVQIFESAETKTEIGAAIVVPLNAQRVLEYLGYKKENLKSVDLSSMVTFNAAGEGRQSFASPWIEIDGKVAVTCVRSDLHNELLRLATGSGEGPPAVLNFANEVVRCDPEEGSLTLTDGRVVQSDLILGADGISSVIRTHVLGHVQKALHSGLTNCRTLLDVAKLDAVPELSWLREGTLGPRMVIPFGVESDEYRWLFLYPCRSGELLNFIALLDDQDQANPDWHPSVTRETLLSQFAAFPSQVRKLLEMLPEELPRWQIRYVPVLPTWVKGYAALLGDAAHATLPTLGQGAAQAVEDAGALGLLLPSSTKRAEIPERLEAYQQLRKGRVERISRESYDQMTVPKERGKFSRDLEFQEYVMGYDVLAAAREVSDCEFVTKKGLN</sequence>
<keyword evidence="3" id="KW-0274">FAD</keyword>
<proteinExistence type="inferred from homology"/>
<dbReference type="InterPro" id="IPR002938">
    <property type="entry name" value="FAD-bd"/>
</dbReference>
<dbReference type="PRINTS" id="PR00420">
    <property type="entry name" value="RNGMNOXGNASE"/>
</dbReference>
<dbReference type="AlphaFoldDB" id="A0AAW0A9Q6"/>
<comment type="similarity">
    <text evidence="1">Belongs to the paxM FAD-dependent monooxygenase family.</text>
</comment>
<gene>
    <name evidence="7" type="ORF">R3P38DRAFT_1732955</name>
</gene>
<accession>A0AAW0A9Q6</accession>
<reference evidence="7 8" key="1">
    <citation type="journal article" date="2024" name="J Genomics">
        <title>Draft genome sequencing and assembly of Favolaschia claudopus CIRM-BRFM 2984 isolated from oak limbs.</title>
        <authorList>
            <person name="Navarro D."/>
            <person name="Drula E."/>
            <person name="Chaduli D."/>
            <person name="Cazenave R."/>
            <person name="Ahrendt S."/>
            <person name="Wang J."/>
            <person name="Lipzen A."/>
            <person name="Daum C."/>
            <person name="Barry K."/>
            <person name="Grigoriev I.V."/>
            <person name="Favel A."/>
            <person name="Rosso M.N."/>
            <person name="Martin F."/>
        </authorList>
    </citation>
    <scope>NUCLEOTIDE SEQUENCE [LARGE SCALE GENOMIC DNA]</scope>
    <source>
        <strain evidence="7 8">CIRM-BRFM 2984</strain>
    </source>
</reference>
<dbReference type="InterPro" id="IPR050493">
    <property type="entry name" value="FAD-dep_Monooxygenase_BioMet"/>
</dbReference>
<evidence type="ECO:0000259" key="6">
    <source>
        <dbReference type="Pfam" id="PF01494"/>
    </source>
</evidence>
<organism evidence="7 8">
    <name type="scientific">Favolaschia claudopus</name>
    <dbReference type="NCBI Taxonomy" id="2862362"/>
    <lineage>
        <taxon>Eukaryota</taxon>
        <taxon>Fungi</taxon>
        <taxon>Dikarya</taxon>
        <taxon>Basidiomycota</taxon>
        <taxon>Agaricomycotina</taxon>
        <taxon>Agaricomycetes</taxon>
        <taxon>Agaricomycetidae</taxon>
        <taxon>Agaricales</taxon>
        <taxon>Marasmiineae</taxon>
        <taxon>Mycenaceae</taxon>
        <taxon>Favolaschia</taxon>
    </lineage>
</organism>
<keyword evidence="2" id="KW-0285">Flavoprotein</keyword>
<dbReference type="InterPro" id="IPR036188">
    <property type="entry name" value="FAD/NAD-bd_sf"/>
</dbReference>
<name>A0AAW0A9Q6_9AGAR</name>
<evidence type="ECO:0000256" key="1">
    <source>
        <dbReference type="ARBA" id="ARBA00007992"/>
    </source>
</evidence>
<evidence type="ECO:0000256" key="4">
    <source>
        <dbReference type="ARBA" id="ARBA00023002"/>
    </source>
</evidence>
<keyword evidence="8" id="KW-1185">Reference proteome</keyword>
<protein>
    <submittedName>
        <fullName evidence="7">FAD/NAD(P)-binding domain-containing protein</fullName>
    </submittedName>
</protein>
<evidence type="ECO:0000313" key="8">
    <source>
        <dbReference type="Proteomes" id="UP001362999"/>
    </source>
</evidence>
<dbReference type="Gene3D" id="3.50.50.60">
    <property type="entry name" value="FAD/NAD(P)-binding domain"/>
    <property type="match status" value="1"/>
</dbReference>